<evidence type="ECO:0000313" key="3">
    <source>
        <dbReference type="Proteomes" id="UP001596002"/>
    </source>
</evidence>
<evidence type="ECO:0000313" key="2">
    <source>
        <dbReference type="EMBL" id="MFC4766149.1"/>
    </source>
</evidence>
<protein>
    <submittedName>
        <fullName evidence="2">Uncharacterized protein</fullName>
    </submittedName>
</protein>
<accession>A0ABV9PXB9</accession>
<reference evidence="3" key="1">
    <citation type="journal article" date="2019" name="Int. J. Syst. Evol. Microbiol.">
        <title>The Global Catalogue of Microorganisms (GCM) 10K type strain sequencing project: providing services to taxonomists for standard genome sequencing and annotation.</title>
        <authorList>
            <consortium name="The Broad Institute Genomics Platform"/>
            <consortium name="The Broad Institute Genome Sequencing Center for Infectious Disease"/>
            <person name="Wu L."/>
            <person name="Ma J."/>
        </authorList>
    </citation>
    <scope>NUCLEOTIDE SEQUENCE [LARGE SCALE GENOMIC DNA]</scope>
    <source>
        <strain evidence="3">WYCCWR 12678</strain>
    </source>
</reference>
<proteinExistence type="predicted"/>
<organism evidence="2 3">
    <name type="scientific">Effusibacillus consociatus</name>
    <dbReference type="NCBI Taxonomy" id="1117041"/>
    <lineage>
        <taxon>Bacteria</taxon>
        <taxon>Bacillati</taxon>
        <taxon>Bacillota</taxon>
        <taxon>Bacilli</taxon>
        <taxon>Bacillales</taxon>
        <taxon>Alicyclobacillaceae</taxon>
        <taxon>Effusibacillus</taxon>
    </lineage>
</organism>
<keyword evidence="1" id="KW-0175">Coiled coil</keyword>
<dbReference type="RefSeq" id="WP_380023880.1">
    <property type="nucleotide sequence ID" value="NZ_JBHSHC010000014.1"/>
</dbReference>
<dbReference type="Proteomes" id="UP001596002">
    <property type="component" value="Unassembled WGS sequence"/>
</dbReference>
<evidence type="ECO:0000256" key="1">
    <source>
        <dbReference type="SAM" id="Coils"/>
    </source>
</evidence>
<comment type="caution">
    <text evidence="2">The sequence shown here is derived from an EMBL/GenBank/DDBJ whole genome shotgun (WGS) entry which is preliminary data.</text>
</comment>
<gene>
    <name evidence="2" type="ORF">ACFO8Q_01880</name>
</gene>
<keyword evidence="3" id="KW-1185">Reference proteome</keyword>
<feature type="coiled-coil region" evidence="1">
    <location>
        <begin position="56"/>
        <end position="87"/>
    </location>
</feature>
<name>A0ABV9PXB9_9BACL</name>
<dbReference type="EMBL" id="JBHSHC010000014">
    <property type="protein sequence ID" value="MFC4766149.1"/>
    <property type="molecule type" value="Genomic_DNA"/>
</dbReference>
<sequence>MSQNQDQKQKGFSKRIRDIFDVGGEGTASIIGELLSESVVGTFLPGVTTVYFSYKQKRIERNIEKFMLEVKKKEAEFNQRLSRLETKPLGSIKDKYLGIVMDYVVDEVQEEKIGYIVNGMLNLFSLEDLQEDFVLTYYDTMRNLRLVDIAVLKMYYSLYNIGLQAMDFQAIMNEFGIDYDQYNAVREKLAILGLLATTRDKELDYLYNNVIEMQSYLEALSKGKNKKLDKLRRLSKNDGYLISRFGRNFIDFFIQEANNISQIHEK</sequence>